<sequence>MIAQALIVFERSKSEIRFSVAPVGSSSMYACRSGDRRWPKPACWIFSGRRCRCSTTPFEFAAASRTNLSGSRRYRAYSSSASRVLRRFCFAYLATVSSNSARFVAFWSETMASGDRMLRDVDGRRPFRRALAGSNAFTHGRKAARRARRVIIVALLQRLGFAQICSLRSLSISIRQQGCRGFNPSESCTQRSFPEGGGSDAQLETETKLLQRRAFGLLVSYSAS</sequence>
<reference evidence="1" key="1">
    <citation type="submission" date="2021-11" db="EMBL/GenBank/DDBJ databases">
        <authorList>
            <consortium name="Genoscope - CEA"/>
            <person name="William W."/>
        </authorList>
    </citation>
    <scope>NUCLEOTIDE SEQUENCE</scope>
</reference>
<dbReference type="AlphaFoldDB" id="A0A8J2SQ34"/>
<keyword evidence="2" id="KW-1185">Reference proteome</keyword>
<gene>
    <name evidence="1" type="ORF">PECAL_3P12420</name>
</gene>
<evidence type="ECO:0000313" key="2">
    <source>
        <dbReference type="Proteomes" id="UP000789595"/>
    </source>
</evidence>
<organism evidence="1 2">
    <name type="scientific">Pelagomonas calceolata</name>
    <dbReference type="NCBI Taxonomy" id="35677"/>
    <lineage>
        <taxon>Eukaryota</taxon>
        <taxon>Sar</taxon>
        <taxon>Stramenopiles</taxon>
        <taxon>Ochrophyta</taxon>
        <taxon>Pelagophyceae</taxon>
        <taxon>Pelagomonadales</taxon>
        <taxon>Pelagomonadaceae</taxon>
        <taxon>Pelagomonas</taxon>
    </lineage>
</organism>
<accession>A0A8J2SQ34</accession>
<proteinExistence type="predicted"/>
<name>A0A8J2SQ34_9STRA</name>
<dbReference type="Proteomes" id="UP000789595">
    <property type="component" value="Unassembled WGS sequence"/>
</dbReference>
<evidence type="ECO:0000313" key="1">
    <source>
        <dbReference type="EMBL" id="CAH0371307.1"/>
    </source>
</evidence>
<dbReference type="EMBL" id="CAKKNE010000003">
    <property type="protein sequence ID" value="CAH0371307.1"/>
    <property type="molecule type" value="Genomic_DNA"/>
</dbReference>
<comment type="caution">
    <text evidence="1">The sequence shown here is derived from an EMBL/GenBank/DDBJ whole genome shotgun (WGS) entry which is preliminary data.</text>
</comment>
<protein>
    <submittedName>
        <fullName evidence="1">Uncharacterized protein</fullName>
    </submittedName>
</protein>